<dbReference type="Gene3D" id="1.10.630.10">
    <property type="entry name" value="Cytochrome P450"/>
    <property type="match status" value="2"/>
</dbReference>
<dbReference type="InterPro" id="IPR036396">
    <property type="entry name" value="Cyt_P450_sf"/>
</dbReference>
<dbReference type="PANTHER" id="PTHR47955:SF22">
    <property type="entry name" value="CYTOCHROME P450 83B1-LIKE"/>
    <property type="match status" value="1"/>
</dbReference>
<dbReference type="GO" id="GO:0046872">
    <property type="term" value="F:metal ion binding"/>
    <property type="evidence" value="ECO:0007669"/>
    <property type="project" value="UniProtKB-KW"/>
</dbReference>
<dbReference type="GO" id="GO:0016020">
    <property type="term" value="C:membrane"/>
    <property type="evidence" value="ECO:0007669"/>
    <property type="project" value="UniProtKB-SubCell"/>
</dbReference>
<accession>A0ABD1MP21</accession>
<dbReference type="PANTHER" id="PTHR47955">
    <property type="entry name" value="CYTOCHROME P450 FAMILY 71 PROTEIN"/>
    <property type="match status" value="1"/>
</dbReference>
<dbReference type="GO" id="GO:0004497">
    <property type="term" value="F:monooxygenase activity"/>
    <property type="evidence" value="ECO:0007669"/>
    <property type="project" value="UniProtKB-KW"/>
</dbReference>
<dbReference type="InterPro" id="IPR017972">
    <property type="entry name" value="Cyt_P450_CS"/>
</dbReference>
<sequence length="151" mass="16862">MFLMQNLRTFKKPPLPPGPRGLPMIGNLHQLDNSIICLQLWQLSKKYGPIFSLQLGLSQASYLLAKIGQRGNTTDFLGQDFELIPFGAGRRICPGLPMAVVTLELVLANLIHSFDWELPQGMKKEDIDHEVLPGITQHKKNQLCLCAKAKS</sequence>
<evidence type="ECO:0000256" key="12">
    <source>
        <dbReference type="RuleBase" id="RU000461"/>
    </source>
</evidence>
<evidence type="ECO:0000256" key="2">
    <source>
        <dbReference type="ARBA" id="ARBA00004167"/>
    </source>
</evidence>
<evidence type="ECO:0000256" key="1">
    <source>
        <dbReference type="ARBA" id="ARBA00001971"/>
    </source>
</evidence>
<keyword evidence="5" id="KW-0812">Transmembrane</keyword>
<evidence type="ECO:0000256" key="6">
    <source>
        <dbReference type="ARBA" id="ARBA00022723"/>
    </source>
</evidence>
<evidence type="ECO:0000256" key="8">
    <source>
        <dbReference type="ARBA" id="ARBA00023002"/>
    </source>
</evidence>
<evidence type="ECO:0000256" key="9">
    <source>
        <dbReference type="ARBA" id="ARBA00023004"/>
    </source>
</evidence>
<organism evidence="13 14">
    <name type="scientific">Flemingia macrophylla</name>
    <dbReference type="NCBI Taxonomy" id="520843"/>
    <lineage>
        <taxon>Eukaryota</taxon>
        <taxon>Viridiplantae</taxon>
        <taxon>Streptophyta</taxon>
        <taxon>Embryophyta</taxon>
        <taxon>Tracheophyta</taxon>
        <taxon>Spermatophyta</taxon>
        <taxon>Magnoliopsida</taxon>
        <taxon>eudicotyledons</taxon>
        <taxon>Gunneridae</taxon>
        <taxon>Pentapetalae</taxon>
        <taxon>rosids</taxon>
        <taxon>fabids</taxon>
        <taxon>Fabales</taxon>
        <taxon>Fabaceae</taxon>
        <taxon>Papilionoideae</taxon>
        <taxon>50 kb inversion clade</taxon>
        <taxon>NPAAA clade</taxon>
        <taxon>indigoferoid/millettioid clade</taxon>
        <taxon>Phaseoleae</taxon>
        <taxon>Flemingia</taxon>
    </lineage>
</organism>
<keyword evidence="4 12" id="KW-0349">Heme</keyword>
<keyword evidence="14" id="KW-1185">Reference proteome</keyword>
<comment type="cofactor">
    <cofactor evidence="1">
        <name>heme</name>
        <dbReference type="ChEBI" id="CHEBI:30413"/>
    </cofactor>
</comment>
<comment type="similarity">
    <text evidence="3 12">Belongs to the cytochrome P450 family.</text>
</comment>
<evidence type="ECO:0000256" key="7">
    <source>
        <dbReference type="ARBA" id="ARBA00022989"/>
    </source>
</evidence>
<evidence type="ECO:0000313" key="14">
    <source>
        <dbReference type="Proteomes" id="UP001603857"/>
    </source>
</evidence>
<keyword evidence="6 12" id="KW-0479">Metal-binding</keyword>
<evidence type="ECO:0000256" key="4">
    <source>
        <dbReference type="ARBA" id="ARBA00022617"/>
    </source>
</evidence>
<proteinExistence type="inferred from homology"/>
<evidence type="ECO:0000256" key="11">
    <source>
        <dbReference type="ARBA" id="ARBA00023136"/>
    </source>
</evidence>
<keyword evidence="10 12" id="KW-0503">Monooxygenase</keyword>
<dbReference type="AlphaFoldDB" id="A0ABD1MP21"/>
<evidence type="ECO:0000256" key="10">
    <source>
        <dbReference type="ARBA" id="ARBA00023033"/>
    </source>
</evidence>
<protein>
    <recommendedName>
        <fullName evidence="15">Cytochrome P450</fullName>
    </recommendedName>
</protein>
<evidence type="ECO:0000313" key="13">
    <source>
        <dbReference type="EMBL" id="KAL2337554.1"/>
    </source>
</evidence>
<keyword evidence="8 12" id="KW-0560">Oxidoreductase</keyword>
<keyword evidence="9 12" id="KW-0408">Iron</keyword>
<dbReference type="Proteomes" id="UP001603857">
    <property type="component" value="Unassembled WGS sequence"/>
</dbReference>
<comment type="caution">
    <text evidence="13">The sequence shown here is derived from an EMBL/GenBank/DDBJ whole genome shotgun (WGS) entry which is preliminary data.</text>
</comment>
<reference evidence="13 14" key="1">
    <citation type="submission" date="2024-08" db="EMBL/GenBank/DDBJ databases">
        <title>Insights into the chromosomal genome structure of Flemingia macrophylla.</title>
        <authorList>
            <person name="Ding Y."/>
            <person name="Zhao Y."/>
            <person name="Bi W."/>
            <person name="Wu M."/>
            <person name="Zhao G."/>
            <person name="Gong Y."/>
            <person name="Li W."/>
            <person name="Zhang P."/>
        </authorList>
    </citation>
    <scope>NUCLEOTIDE SEQUENCE [LARGE SCALE GENOMIC DNA]</scope>
    <source>
        <strain evidence="13">DYQJB</strain>
        <tissue evidence="13">Leaf</tissue>
    </source>
</reference>
<evidence type="ECO:0000256" key="3">
    <source>
        <dbReference type="ARBA" id="ARBA00010617"/>
    </source>
</evidence>
<dbReference type="PROSITE" id="PS00086">
    <property type="entry name" value="CYTOCHROME_P450"/>
    <property type="match status" value="1"/>
</dbReference>
<keyword evidence="7" id="KW-1133">Transmembrane helix</keyword>
<comment type="subcellular location">
    <subcellularLocation>
        <location evidence="2">Membrane</location>
        <topology evidence="2">Single-pass membrane protein</topology>
    </subcellularLocation>
</comment>
<dbReference type="InterPro" id="IPR001128">
    <property type="entry name" value="Cyt_P450"/>
</dbReference>
<evidence type="ECO:0000256" key="5">
    <source>
        <dbReference type="ARBA" id="ARBA00022692"/>
    </source>
</evidence>
<evidence type="ECO:0008006" key="15">
    <source>
        <dbReference type="Google" id="ProtNLM"/>
    </source>
</evidence>
<name>A0ABD1MP21_9FABA</name>
<keyword evidence="11" id="KW-0472">Membrane</keyword>
<dbReference type="Pfam" id="PF00067">
    <property type="entry name" value="p450"/>
    <property type="match status" value="2"/>
</dbReference>
<gene>
    <name evidence="13" type="ORF">Fmac_012000</name>
</gene>
<dbReference type="SUPFAM" id="SSF48264">
    <property type="entry name" value="Cytochrome P450"/>
    <property type="match status" value="2"/>
</dbReference>
<dbReference type="EMBL" id="JBGMDY010000004">
    <property type="protein sequence ID" value="KAL2337554.1"/>
    <property type="molecule type" value="Genomic_DNA"/>
</dbReference>